<keyword evidence="3" id="KW-1185">Reference proteome</keyword>
<dbReference type="EMBL" id="JBDLBQ010000007">
    <property type="protein sequence ID" value="MFN2102879.1"/>
    <property type="molecule type" value="Genomic_DNA"/>
</dbReference>
<feature type="compositionally biased region" description="Basic and acidic residues" evidence="1">
    <location>
        <begin position="1"/>
        <end position="14"/>
    </location>
</feature>
<reference evidence="2 3" key="1">
    <citation type="journal article" date="2024" name="Anaerobe">
        <title>The identification of Finegoldia dalianensis sp. nov., isolated from the pus of a patient with skin abscess and genomic analysis of the strains belonging to Finegoldia genus.</title>
        <authorList>
            <person name="Li Y."/>
            <person name="Wang Y."/>
            <person name="Xiao D."/>
            <person name="Wang J."/>
            <person name="Jin D."/>
        </authorList>
    </citation>
    <scope>NUCLEOTIDE SEQUENCE [LARGE SCALE GENOMIC DNA]</scope>
    <source>
        <strain evidence="2 3">LY240594</strain>
    </source>
</reference>
<sequence length="79" mass="9448">MKCKDKYKNLDKYRAAKRRQQQRHREKYGAGKPPRTWSDEEIHLLMDFDGLDRDLAKRLNRSLGAIYTKRARVRSQARG</sequence>
<evidence type="ECO:0000313" key="2">
    <source>
        <dbReference type="EMBL" id="MFN2102879.1"/>
    </source>
</evidence>
<organism evidence="2 3">
    <name type="scientific">Finegoldia dalianensis</name>
    <dbReference type="NCBI Taxonomy" id="3145239"/>
    <lineage>
        <taxon>Bacteria</taxon>
        <taxon>Bacillati</taxon>
        <taxon>Bacillota</taxon>
        <taxon>Tissierellia</taxon>
        <taxon>Tissierellales</taxon>
        <taxon>Peptoniphilaceae</taxon>
        <taxon>Finegoldia</taxon>
    </lineage>
</organism>
<feature type="region of interest" description="Disordered" evidence="1">
    <location>
        <begin position="1"/>
        <end position="34"/>
    </location>
</feature>
<comment type="caution">
    <text evidence="2">The sequence shown here is derived from an EMBL/GenBank/DDBJ whole genome shotgun (WGS) entry which is preliminary data.</text>
</comment>
<proteinExistence type="predicted"/>
<accession>A0ABW9KEV0</accession>
<gene>
    <name evidence="2" type="ORF">ABDJ34_08190</name>
</gene>
<dbReference type="RefSeq" id="WP_412702021.1">
    <property type="nucleotide sequence ID" value="NZ_JBDLBQ010000007.1"/>
</dbReference>
<dbReference type="Proteomes" id="UP001634413">
    <property type="component" value="Unassembled WGS sequence"/>
</dbReference>
<name>A0ABW9KEV0_9FIRM</name>
<evidence type="ECO:0000313" key="3">
    <source>
        <dbReference type="Proteomes" id="UP001634413"/>
    </source>
</evidence>
<protein>
    <submittedName>
        <fullName evidence="2">Uncharacterized protein</fullName>
    </submittedName>
</protein>
<evidence type="ECO:0000256" key="1">
    <source>
        <dbReference type="SAM" id="MobiDB-lite"/>
    </source>
</evidence>
<feature type="compositionally biased region" description="Basic residues" evidence="1">
    <location>
        <begin position="15"/>
        <end position="26"/>
    </location>
</feature>